<organism evidence="2 3">
    <name type="scientific">Caldicellulosiruptor saccharolyticus (strain ATCC 43494 / DSM 8903 / Tp8T 6331)</name>
    <dbReference type="NCBI Taxonomy" id="351627"/>
    <lineage>
        <taxon>Bacteria</taxon>
        <taxon>Bacillati</taxon>
        <taxon>Bacillota</taxon>
        <taxon>Bacillota incertae sedis</taxon>
        <taxon>Caldicellulosiruptorales</taxon>
        <taxon>Caldicellulosiruptoraceae</taxon>
        <taxon>Caldicellulosiruptor</taxon>
    </lineage>
</organism>
<keyword evidence="1" id="KW-1133">Transmembrane helix</keyword>
<keyword evidence="1" id="KW-0812">Transmembrane</keyword>
<dbReference type="KEGG" id="csc:Csac_2635"/>
<evidence type="ECO:0000313" key="3">
    <source>
        <dbReference type="Proteomes" id="UP000000256"/>
    </source>
</evidence>
<dbReference type="Proteomes" id="UP000000256">
    <property type="component" value="Chromosome"/>
</dbReference>
<evidence type="ECO:0008006" key="4">
    <source>
        <dbReference type="Google" id="ProtNLM"/>
    </source>
</evidence>
<keyword evidence="3" id="KW-1185">Reference proteome</keyword>
<accession>A4XMS1</accession>
<evidence type="ECO:0000256" key="1">
    <source>
        <dbReference type="SAM" id="Phobius"/>
    </source>
</evidence>
<reference evidence="2 3" key="1">
    <citation type="journal article" date="2008" name="Appl. Environ. Microbiol.">
        <title>Hydrogenomics of the extremely thermophilic bacterium Caldicellulosiruptor saccharolyticus.</title>
        <authorList>
            <person name="van de Werken H.J."/>
            <person name="Verhaart M.R."/>
            <person name="VanFossen A.L."/>
            <person name="Willquist K."/>
            <person name="Lewis D.L."/>
            <person name="Nichols J.D."/>
            <person name="Goorissen H.P."/>
            <person name="Mongodin E.F."/>
            <person name="Nelson K.E."/>
            <person name="van Niel E.W."/>
            <person name="Stams A.J."/>
            <person name="Ward D.E."/>
            <person name="de Vos W.M."/>
            <person name="van der Oost J."/>
            <person name="Kelly R.M."/>
            <person name="Kengen S.W."/>
        </authorList>
    </citation>
    <scope>NUCLEOTIDE SEQUENCE [LARGE SCALE GENOMIC DNA]</scope>
    <source>
        <strain evidence="3">ATCC 43494 / DSM 8903 / Tp8T 6331</strain>
    </source>
</reference>
<dbReference type="EMBL" id="CP000679">
    <property type="protein sequence ID" value="ABP68206.1"/>
    <property type="molecule type" value="Genomic_DNA"/>
</dbReference>
<name>A4XMS1_CALS8</name>
<feature type="transmembrane region" description="Helical" evidence="1">
    <location>
        <begin position="221"/>
        <end position="244"/>
    </location>
</feature>
<feature type="transmembrane region" description="Helical" evidence="1">
    <location>
        <begin position="190"/>
        <end position="209"/>
    </location>
</feature>
<dbReference type="RefSeq" id="WP_011918122.1">
    <property type="nucleotide sequence ID" value="NC_009437.1"/>
</dbReference>
<feature type="transmembrane region" description="Helical" evidence="1">
    <location>
        <begin position="20"/>
        <end position="43"/>
    </location>
</feature>
<dbReference type="STRING" id="351627.Csac_2635"/>
<dbReference type="HOGENOM" id="CLU_1114221_0_0_9"/>
<sequence>MLKRTYRYFKSQEKFLRTVINQLFFFEAYFVLQCVLSVVVFLINLRFNLYKAITLGLLAFIMLYFVWEILVAYSKNRLQSQFIHFASVFASAYAVYGNALKTLYEVCNYINDPVKTIILTNLYLYEKGRLTYEQLFKRISAEIDIPSYTNFLMLVYYADESGADIVSVSTQIITRETEQEKIRSQLRGTVTVSIAIIGAMIVLATYLVSNALATTDIVQQISPVTLLFTLVANIVAIAIAKMLLGWLSD</sequence>
<proteinExistence type="predicted"/>
<evidence type="ECO:0000313" key="2">
    <source>
        <dbReference type="EMBL" id="ABP68206.1"/>
    </source>
</evidence>
<keyword evidence="1" id="KW-0472">Membrane</keyword>
<protein>
    <recommendedName>
        <fullName evidence="4">Type II secretion system protein GspF domain-containing protein</fullName>
    </recommendedName>
</protein>
<feature type="transmembrane region" description="Helical" evidence="1">
    <location>
        <begin position="49"/>
        <end position="73"/>
    </location>
</feature>
<gene>
    <name evidence="2" type="ordered locus">Csac_2635</name>
</gene>
<dbReference type="OrthoDB" id="1716611at2"/>
<dbReference type="AlphaFoldDB" id="A4XMS1"/>